<dbReference type="EMBL" id="UINC01027522">
    <property type="protein sequence ID" value="SVB06900.1"/>
    <property type="molecule type" value="Genomic_DNA"/>
</dbReference>
<dbReference type="AlphaFoldDB" id="A0A382AZB3"/>
<feature type="non-terminal residue" evidence="3">
    <location>
        <position position="1"/>
    </location>
</feature>
<dbReference type="InterPro" id="IPR050738">
    <property type="entry name" value="Sulfatase"/>
</dbReference>
<sequence length="67" mass="7455">VKRLLYCLTVIFALALQSVTAAKPNILFIMVDDLGKDWISCYGADEIDTPNIDRLAKGGLKFHNAWS</sequence>
<dbReference type="SUPFAM" id="SSF53649">
    <property type="entry name" value="Alkaline phosphatase-like"/>
    <property type="match status" value="1"/>
</dbReference>
<feature type="non-terminal residue" evidence="3">
    <location>
        <position position="67"/>
    </location>
</feature>
<reference evidence="3" key="1">
    <citation type="submission" date="2018-05" db="EMBL/GenBank/DDBJ databases">
        <authorList>
            <person name="Lanie J.A."/>
            <person name="Ng W.-L."/>
            <person name="Kazmierczak K.M."/>
            <person name="Andrzejewski T.M."/>
            <person name="Davidsen T.M."/>
            <person name="Wayne K.J."/>
            <person name="Tettelin H."/>
            <person name="Glass J.I."/>
            <person name="Rusch D."/>
            <person name="Podicherti R."/>
            <person name="Tsui H.-C.T."/>
            <person name="Winkler M.E."/>
        </authorList>
    </citation>
    <scope>NUCLEOTIDE SEQUENCE</scope>
</reference>
<evidence type="ECO:0000259" key="2">
    <source>
        <dbReference type="Pfam" id="PF00884"/>
    </source>
</evidence>
<organism evidence="3">
    <name type="scientific">marine metagenome</name>
    <dbReference type="NCBI Taxonomy" id="408172"/>
    <lineage>
        <taxon>unclassified sequences</taxon>
        <taxon>metagenomes</taxon>
        <taxon>ecological metagenomes</taxon>
    </lineage>
</organism>
<dbReference type="Gene3D" id="3.40.720.10">
    <property type="entry name" value="Alkaline Phosphatase, subunit A"/>
    <property type="match status" value="1"/>
</dbReference>
<protein>
    <recommendedName>
        <fullName evidence="2">Sulfatase N-terminal domain-containing protein</fullName>
    </recommendedName>
</protein>
<dbReference type="Pfam" id="PF00884">
    <property type="entry name" value="Sulfatase"/>
    <property type="match status" value="1"/>
</dbReference>
<dbReference type="PANTHER" id="PTHR42693:SF33">
    <property type="entry name" value="ARYLSULFATASE"/>
    <property type="match status" value="1"/>
</dbReference>
<comment type="similarity">
    <text evidence="1">Belongs to the sulfatase family.</text>
</comment>
<evidence type="ECO:0000256" key="1">
    <source>
        <dbReference type="ARBA" id="ARBA00008779"/>
    </source>
</evidence>
<dbReference type="GO" id="GO:0004065">
    <property type="term" value="F:arylsulfatase activity"/>
    <property type="evidence" value="ECO:0007669"/>
    <property type="project" value="TreeGrafter"/>
</dbReference>
<proteinExistence type="inferred from homology"/>
<dbReference type="PANTHER" id="PTHR42693">
    <property type="entry name" value="ARYLSULFATASE FAMILY MEMBER"/>
    <property type="match status" value="1"/>
</dbReference>
<name>A0A382AZB3_9ZZZZ</name>
<dbReference type="InterPro" id="IPR017850">
    <property type="entry name" value="Alkaline_phosphatase_core_sf"/>
</dbReference>
<gene>
    <name evidence="3" type="ORF">METZ01_LOCUS159754</name>
</gene>
<feature type="domain" description="Sulfatase N-terminal" evidence="2">
    <location>
        <begin position="24"/>
        <end position="67"/>
    </location>
</feature>
<dbReference type="InterPro" id="IPR000917">
    <property type="entry name" value="Sulfatase_N"/>
</dbReference>
<accession>A0A382AZB3</accession>
<evidence type="ECO:0000313" key="3">
    <source>
        <dbReference type="EMBL" id="SVB06900.1"/>
    </source>
</evidence>